<dbReference type="AlphaFoldDB" id="A0A7S8IUY8"/>
<keyword evidence="6 7" id="KW-0511">Multifunctional enzyme</keyword>
<evidence type="ECO:0000256" key="4">
    <source>
        <dbReference type="ARBA" id="ARBA00022801"/>
    </source>
</evidence>
<evidence type="ECO:0000259" key="10">
    <source>
        <dbReference type="PROSITE" id="PS51831"/>
    </source>
</evidence>
<evidence type="ECO:0000313" key="12">
    <source>
        <dbReference type="Proteomes" id="UP000594459"/>
    </source>
</evidence>
<dbReference type="InterPro" id="IPR002912">
    <property type="entry name" value="ACT_dom"/>
</dbReference>
<evidence type="ECO:0000256" key="3">
    <source>
        <dbReference type="ARBA" id="ARBA00022737"/>
    </source>
</evidence>
<keyword evidence="3" id="KW-0677">Repeat</keyword>
<feature type="domain" description="HD" evidence="10">
    <location>
        <begin position="569"/>
        <end position="691"/>
    </location>
</feature>
<evidence type="ECO:0000256" key="7">
    <source>
        <dbReference type="HAMAP-Rule" id="MF_00277"/>
    </source>
</evidence>
<dbReference type="GO" id="GO:0008081">
    <property type="term" value="F:phosphoric diester hydrolase activity"/>
    <property type="evidence" value="ECO:0007669"/>
    <property type="project" value="UniProtKB-UniRule"/>
</dbReference>
<evidence type="ECO:0000256" key="8">
    <source>
        <dbReference type="SAM" id="MobiDB-lite"/>
    </source>
</evidence>
<dbReference type="SUPFAM" id="SSF81593">
    <property type="entry name" value="Nucleotidyltransferase substrate binding subunit/domain"/>
    <property type="match status" value="1"/>
</dbReference>
<evidence type="ECO:0000256" key="2">
    <source>
        <dbReference type="ARBA" id="ARBA00022695"/>
    </source>
</evidence>
<evidence type="ECO:0000259" key="9">
    <source>
        <dbReference type="PROSITE" id="PS51671"/>
    </source>
</evidence>
<evidence type="ECO:0000256" key="6">
    <source>
        <dbReference type="ARBA" id="ARBA00023268"/>
    </source>
</evidence>
<comment type="similarity">
    <text evidence="7">Belongs to the GlnD family.</text>
</comment>
<keyword evidence="2 7" id="KW-0548">Nucleotidyltransferase</keyword>
<comment type="function">
    <text evidence="7">Modifies, by uridylylation and deuridylylation, the PII regulatory proteins (GlnB and homologs), in response to the nitrogen status of the cell that GlnD senses through the glutamine level. Under low glutamine levels, catalyzes the conversion of the PII proteins and UTP to PII-UMP and PPi, while under higher glutamine levels, GlnD hydrolyzes PII-UMP to PII and UMP (deuridylylation). Thus, controls uridylylation state and activity of the PII proteins, and plays an important role in the regulation of nitrogen metabolism.</text>
</comment>
<feature type="domain" description="ACT" evidence="9">
    <location>
        <begin position="919"/>
        <end position="999"/>
    </location>
</feature>
<sequence length="999" mass="112385">MQRLRRARRTVRRSARGGLLRPSGHDPVDRGPAGIPARTHRTVQDPGADVAERGTASPPRHTEGRQAHGQGDLRQGAPRRLNRVRIPAQRAIIDRRDIADRLAALVGEHGDKARPKIVALLKQALEDGRAELARRLEEKPSAGHECAGGHAFLIDQLVRIIHDHAITHLYATANRSQAERLAIMAVGGYGRAEMAPQSDVDIAFLVGGKRTPWCEQVVEAMLYMMWDLGLKVGHSTRTVDEALRMSKEDLTIRTAMLESRYVWGDQELFDDGSRRFDAEVVRGNERNFVTDKLAERNARHKRMGDSRYVVEPNVKDGKGGLRDLHTLYWIGKFIHRVRSASELVDVGLFTPAEYRSFRRAENFLLAVRCHLHVLTGRAEDRLTFDMQRRIAERMKFADRPGKSSVERFMQLYFLHARRVGSLTGVFLAHIDEQFAAKSARSGFFAGWKQKARTLKGYRIFGGKIAAPSDDWFRKDPVRLIEVFQLAEAEELEVHPETMRQATRDSGLIDNAVRKDARANALFLDLLTGRNDPEMVLRWMNETGVFGKFVPDFGKVNAQMQFDMYHHYTVDEHTIRAIGLLNKIEKGELTADHPRASRLIHKVNSRRVAYVAALLHDIAKGRNGDHSILGAEVAKELCPRFGLTESETDIVSWLVLNHLLMSHTAQKRDLTDPKTIEDFVAQVQSAERLRHLAILTAVDIRAVGPGTWNSWKGQLLGELYDVSQERLRLGHMRHGREQRVTAKQQQVAELLGDKAGLVDKLARTLGDAYWIAEPVDIIALNLVHYAEARAAKHDLSVHCEFYEARGATLVTVIAADHPGLFYRIAGGIHLAGGNIIDARIHTTRQGWALDNFLVQDPHGNPFAEKAQLDRLEKSIADALANRVDLAPRLAQRPLPHSRSKAFDVSPQVLFDNKASNRFTVIEVNARDRPALLNRLARALFESRLVVHSAHITNYGERAADTFYVTDLTGGKLDAGERMNRIEARLIEVASDEMQEKLENA</sequence>
<feature type="compositionally biased region" description="Basic residues" evidence="8">
    <location>
        <begin position="1"/>
        <end position="15"/>
    </location>
</feature>
<comment type="catalytic activity">
    <reaction evidence="7">
        <text>[protein-PII]-L-tyrosine + UTP = [protein-PII]-uridylyl-L-tyrosine + diphosphate</text>
        <dbReference type="Rhea" id="RHEA:13673"/>
        <dbReference type="Rhea" id="RHEA-COMP:12147"/>
        <dbReference type="Rhea" id="RHEA-COMP:12148"/>
        <dbReference type="ChEBI" id="CHEBI:33019"/>
        <dbReference type="ChEBI" id="CHEBI:46398"/>
        <dbReference type="ChEBI" id="CHEBI:46858"/>
        <dbReference type="ChEBI" id="CHEBI:90602"/>
        <dbReference type="EC" id="2.7.7.59"/>
    </reaction>
</comment>
<comment type="domain">
    <text evidence="7">Has four distinct domains: an N-terminal nucleotidyltransferase (NT) domain responsible for UTase activity, a central HD domain that encodes UR activity, and two C-terminal ACT domains that seem to have a role in glutamine sensing.</text>
</comment>
<dbReference type="PIRSF" id="PIRSF006288">
    <property type="entry name" value="PII_uridyltransf"/>
    <property type="match status" value="1"/>
</dbReference>
<comment type="catalytic activity">
    <reaction evidence="7">
        <text>[protein-PII]-uridylyl-L-tyrosine + H2O = [protein-PII]-L-tyrosine + UMP + H(+)</text>
        <dbReference type="Rhea" id="RHEA:48600"/>
        <dbReference type="Rhea" id="RHEA-COMP:12147"/>
        <dbReference type="Rhea" id="RHEA-COMP:12148"/>
        <dbReference type="ChEBI" id="CHEBI:15377"/>
        <dbReference type="ChEBI" id="CHEBI:15378"/>
        <dbReference type="ChEBI" id="CHEBI:46858"/>
        <dbReference type="ChEBI" id="CHEBI:57865"/>
        <dbReference type="ChEBI" id="CHEBI:90602"/>
    </reaction>
</comment>
<dbReference type="InterPro" id="IPR045865">
    <property type="entry name" value="ACT-like_dom_sf"/>
</dbReference>
<dbReference type="SUPFAM" id="SSF81301">
    <property type="entry name" value="Nucleotidyltransferase"/>
    <property type="match status" value="1"/>
</dbReference>
<feature type="region of interest" description="Uridylyltransferase" evidence="7">
    <location>
        <begin position="1"/>
        <end position="453"/>
    </location>
</feature>
<comment type="caution">
    <text evidence="7">Lacks conserved residue(s) required for the propagation of feature annotation.</text>
</comment>
<evidence type="ECO:0000256" key="1">
    <source>
        <dbReference type="ARBA" id="ARBA00022679"/>
    </source>
</evidence>
<dbReference type="PROSITE" id="PS51831">
    <property type="entry name" value="HD"/>
    <property type="match status" value="1"/>
</dbReference>
<dbReference type="Pfam" id="PF01966">
    <property type="entry name" value="HD"/>
    <property type="match status" value="1"/>
</dbReference>
<dbReference type="InterPro" id="IPR006674">
    <property type="entry name" value="HD_domain"/>
</dbReference>
<dbReference type="Pfam" id="PF08335">
    <property type="entry name" value="GlnD_UR_UTase"/>
    <property type="match status" value="1"/>
</dbReference>
<dbReference type="InterPro" id="IPR043519">
    <property type="entry name" value="NT_sf"/>
</dbReference>
<keyword evidence="4 7" id="KW-0378">Hydrolase</keyword>
<evidence type="ECO:0000256" key="5">
    <source>
        <dbReference type="ARBA" id="ARBA00022842"/>
    </source>
</evidence>
<dbReference type="PANTHER" id="PTHR47320:SF1">
    <property type="entry name" value="BIFUNCTIONAL URIDYLYLTRANSFERASE_URIDYLYL-REMOVING ENZYME"/>
    <property type="match status" value="1"/>
</dbReference>
<keyword evidence="12" id="KW-1185">Reference proteome</keyword>
<dbReference type="GO" id="GO:0006808">
    <property type="term" value="P:regulation of nitrogen utilization"/>
    <property type="evidence" value="ECO:0007669"/>
    <property type="project" value="UniProtKB-UniRule"/>
</dbReference>
<dbReference type="SUPFAM" id="SSF81891">
    <property type="entry name" value="Poly A polymerase C-terminal region-like"/>
    <property type="match status" value="1"/>
</dbReference>
<dbReference type="CDD" id="cd04900">
    <property type="entry name" value="ACT_UUR-like_1"/>
    <property type="match status" value="1"/>
</dbReference>
<feature type="region of interest" description="Disordered" evidence="8">
    <location>
        <begin position="1"/>
        <end position="81"/>
    </location>
</feature>
<name>A0A7S8IUY8_9SPHN</name>
<comment type="activity regulation">
    <text evidence="7">Uridylyltransferase (UTase) activity is inhibited by glutamine, while glutamine activates uridylyl-removing (UR) activity.</text>
</comment>
<accession>A0A7S8IUY8</accession>
<dbReference type="Gene3D" id="3.30.460.10">
    <property type="entry name" value="Beta Polymerase, domain 2"/>
    <property type="match status" value="1"/>
</dbReference>
<dbReference type="EC" id="3.1.4.-" evidence="7"/>
<dbReference type="InterPro" id="IPR013546">
    <property type="entry name" value="PII_UdlTrfase/GS_AdlTrfase"/>
</dbReference>
<dbReference type="InterPro" id="IPR010043">
    <property type="entry name" value="UTase/UR"/>
</dbReference>
<proteinExistence type="inferred from homology"/>
<keyword evidence="5 7" id="KW-0460">Magnesium</keyword>
<protein>
    <recommendedName>
        <fullName evidence="7">Bifunctional uridylyltransferase/uridylyl-removing enzyme</fullName>
        <shortName evidence="7">UTase/UR</shortName>
    </recommendedName>
    <alternativeName>
        <fullName evidence="7">Bifunctional [protein-PII] modification enzyme</fullName>
    </alternativeName>
    <alternativeName>
        <fullName evidence="7">Bifunctional nitrogen sensor protein</fullName>
    </alternativeName>
    <domain>
        <recommendedName>
            <fullName evidence="7">[Protein-PII] uridylyltransferase</fullName>
            <shortName evidence="7">PII uridylyltransferase</shortName>
            <shortName evidence="7">UTase</shortName>
            <ecNumber evidence="7">2.7.7.59</ecNumber>
        </recommendedName>
    </domain>
    <domain>
        <recommendedName>
            <fullName evidence="7">[Protein-PII]-UMP uridylyl-removing enzyme</fullName>
            <shortName evidence="7">UR</shortName>
            <ecNumber evidence="7">3.1.4.-</ecNumber>
        </recommendedName>
    </domain>
</protein>
<feature type="domain" description="ACT" evidence="9">
    <location>
        <begin position="808"/>
        <end position="884"/>
    </location>
</feature>
<comment type="cofactor">
    <cofactor evidence="7">
        <name>Mg(2+)</name>
        <dbReference type="ChEBI" id="CHEBI:18420"/>
    </cofactor>
</comment>
<dbReference type="PANTHER" id="PTHR47320">
    <property type="entry name" value="BIFUNCTIONAL URIDYLYLTRANSFERASE/URIDYLYL-REMOVING ENZYME"/>
    <property type="match status" value="1"/>
</dbReference>
<dbReference type="KEGG" id="qso:IRL76_13870"/>
<dbReference type="CDD" id="cd00077">
    <property type="entry name" value="HDc"/>
    <property type="match status" value="1"/>
</dbReference>
<dbReference type="PROSITE" id="PS51671">
    <property type="entry name" value="ACT"/>
    <property type="match status" value="2"/>
</dbReference>
<dbReference type="EC" id="2.7.7.59" evidence="7"/>
<dbReference type="CDD" id="cd05401">
    <property type="entry name" value="NT_GlnE_GlnD_like"/>
    <property type="match status" value="1"/>
</dbReference>
<dbReference type="Gene3D" id="3.30.70.260">
    <property type="match status" value="1"/>
</dbReference>
<dbReference type="NCBIfam" id="TIGR01693">
    <property type="entry name" value="UTase_glnD"/>
    <property type="match status" value="1"/>
</dbReference>
<evidence type="ECO:0000313" key="11">
    <source>
        <dbReference type="EMBL" id="QPC98895.1"/>
    </source>
</evidence>
<dbReference type="SUPFAM" id="SSF55021">
    <property type="entry name" value="ACT-like"/>
    <property type="match status" value="2"/>
</dbReference>
<dbReference type="SMART" id="SM00471">
    <property type="entry name" value="HDc"/>
    <property type="match status" value="1"/>
</dbReference>
<organism evidence="11 12">
    <name type="scientific">Qipengyuania soli</name>
    <dbReference type="NCBI Taxonomy" id="2782568"/>
    <lineage>
        <taxon>Bacteria</taxon>
        <taxon>Pseudomonadati</taxon>
        <taxon>Pseudomonadota</taxon>
        <taxon>Alphaproteobacteria</taxon>
        <taxon>Sphingomonadales</taxon>
        <taxon>Erythrobacteraceae</taxon>
        <taxon>Qipengyuania</taxon>
    </lineage>
</organism>
<gene>
    <name evidence="7" type="primary">glnD</name>
    <name evidence="11" type="ORF">IRL76_13870</name>
</gene>
<dbReference type="EMBL" id="CP064654">
    <property type="protein sequence ID" value="QPC98895.1"/>
    <property type="molecule type" value="Genomic_DNA"/>
</dbReference>
<dbReference type="InterPro" id="IPR003607">
    <property type="entry name" value="HD/PDEase_dom"/>
</dbReference>
<dbReference type="HAMAP" id="MF_00277">
    <property type="entry name" value="PII_uridylyl_transf"/>
    <property type="match status" value="1"/>
</dbReference>
<dbReference type="GO" id="GO:0008773">
    <property type="term" value="F:[protein-PII] uridylyltransferase activity"/>
    <property type="evidence" value="ECO:0007669"/>
    <property type="project" value="UniProtKB-UniRule"/>
</dbReference>
<dbReference type="NCBIfam" id="NF003467">
    <property type="entry name" value="PRK05092.1"/>
    <property type="match status" value="1"/>
</dbReference>
<dbReference type="CDD" id="cd04899">
    <property type="entry name" value="ACT_ACR-UUR-like_2"/>
    <property type="match status" value="1"/>
</dbReference>
<dbReference type="Proteomes" id="UP000594459">
    <property type="component" value="Chromosome"/>
</dbReference>
<dbReference type="Gene3D" id="1.10.3090.10">
    <property type="entry name" value="cca-adding enzyme, domain 2"/>
    <property type="match status" value="1"/>
</dbReference>
<keyword evidence="1 7" id="KW-0808">Transferase</keyword>
<reference evidence="11 12" key="1">
    <citation type="submission" date="2020-11" db="EMBL/GenBank/DDBJ databases">
        <title>The genome sequence of Erythrobacter sp. 6D36.</title>
        <authorList>
            <person name="Liu Y."/>
        </authorList>
    </citation>
    <scope>NUCLEOTIDE SEQUENCE [LARGE SCALE GENOMIC DNA]</scope>
    <source>
        <strain evidence="11 12">6D36</strain>
    </source>
</reference>